<keyword evidence="1" id="KW-0472">Membrane</keyword>
<feature type="transmembrane region" description="Helical" evidence="1">
    <location>
        <begin position="6"/>
        <end position="25"/>
    </location>
</feature>
<comment type="caution">
    <text evidence="2">The sequence shown here is derived from an EMBL/GenBank/DDBJ whole genome shotgun (WGS) entry which is preliminary data.</text>
</comment>
<keyword evidence="1" id="KW-0812">Transmembrane</keyword>
<name>A0ABM8RVI8_9BACT</name>
<dbReference type="EMBL" id="CAJNBJ010000017">
    <property type="protein sequence ID" value="CAE6774267.1"/>
    <property type="molecule type" value="Genomic_DNA"/>
</dbReference>
<evidence type="ECO:0000313" key="2">
    <source>
        <dbReference type="EMBL" id="CAE6774267.1"/>
    </source>
</evidence>
<accession>A0ABM8RVI8</accession>
<sequence>MLEFISYALLGGIMFVTSVVVWWFIGRTE</sequence>
<keyword evidence="1" id="KW-1133">Transmembrane helix</keyword>
<evidence type="ECO:0000256" key="1">
    <source>
        <dbReference type="SAM" id="Phobius"/>
    </source>
</evidence>
<dbReference type="Proteomes" id="UP000675880">
    <property type="component" value="Unassembled WGS sequence"/>
</dbReference>
<protein>
    <submittedName>
        <fullName evidence="2">Uncharacterized protein</fullName>
    </submittedName>
</protein>
<keyword evidence="3" id="KW-1185">Reference proteome</keyword>
<reference evidence="2 3" key="1">
    <citation type="submission" date="2021-02" db="EMBL/GenBank/DDBJ databases">
        <authorList>
            <person name="Han P."/>
        </authorList>
    </citation>
    <scope>NUCLEOTIDE SEQUENCE [LARGE SCALE GENOMIC DNA]</scope>
    <source>
        <strain evidence="2">Candidatus Nitrospira sp. ZN2</strain>
    </source>
</reference>
<proteinExistence type="predicted"/>
<evidence type="ECO:0000313" key="3">
    <source>
        <dbReference type="Proteomes" id="UP000675880"/>
    </source>
</evidence>
<gene>
    <name evidence="2" type="ORF">NSPZN2_40439</name>
</gene>
<organism evidence="2 3">
    <name type="scientific">Nitrospira defluvii</name>
    <dbReference type="NCBI Taxonomy" id="330214"/>
    <lineage>
        <taxon>Bacteria</taxon>
        <taxon>Pseudomonadati</taxon>
        <taxon>Nitrospirota</taxon>
        <taxon>Nitrospiria</taxon>
        <taxon>Nitrospirales</taxon>
        <taxon>Nitrospiraceae</taxon>
        <taxon>Nitrospira</taxon>
    </lineage>
</organism>